<dbReference type="Proteomes" id="UP000320762">
    <property type="component" value="Unassembled WGS sequence"/>
</dbReference>
<proteinExistence type="predicted"/>
<dbReference type="AlphaFoldDB" id="A0A550CQL9"/>
<evidence type="ECO:0000313" key="2">
    <source>
        <dbReference type="Proteomes" id="UP000320762"/>
    </source>
</evidence>
<dbReference type="EMBL" id="VDMD01000003">
    <property type="protein sequence ID" value="TRM67087.1"/>
    <property type="molecule type" value="Genomic_DNA"/>
</dbReference>
<reference evidence="1 2" key="1">
    <citation type="journal article" date="2019" name="New Phytol.">
        <title>Comparative genomics reveals unique wood-decay strategies and fruiting body development in the Schizophyllaceae.</title>
        <authorList>
            <person name="Almasi E."/>
            <person name="Sahu N."/>
            <person name="Krizsan K."/>
            <person name="Balint B."/>
            <person name="Kovacs G.M."/>
            <person name="Kiss B."/>
            <person name="Cseklye J."/>
            <person name="Drula E."/>
            <person name="Henrissat B."/>
            <person name="Nagy I."/>
            <person name="Chovatia M."/>
            <person name="Adam C."/>
            <person name="LaButti K."/>
            <person name="Lipzen A."/>
            <person name="Riley R."/>
            <person name="Grigoriev I.V."/>
            <person name="Nagy L.G."/>
        </authorList>
    </citation>
    <scope>NUCLEOTIDE SEQUENCE [LARGE SCALE GENOMIC DNA]</scope>
    <source>
        <strain evidence="1 2">NL-1724</strain>
    </source>
</reference>
<protein>
    <submittedName>
        <fullName evidence="1">Uncharacterized protein</fullName>
    </submittedName>
</protein>
<gene>
    <name evidence="1" type="ORF">BD626DRAFT_484710</name>
</gene>
<comment type="caution">
    <text evidence="1">The sequence shown here is derived from an EMBL/GenBank/DDBJ whole genome shotgun (WGS) entry which is preliminary data.</text>
</comment>
<organism evidence="1 2">
    <name type="scientific">Schizophyllum amplum</name>
    <dbReference type="NCBI Taxonomy" id="97359"/>
    <lineage>
        <taxon>Eukaryota</taxon>
        <taxon>Fungi</taxon>
        <taxon>Dikarya</taxon>
        <taxon>Basidiomycota</taxon>
        <taxon>Agaricomycotina</taxon>
        <taxon>Agaricomycetes</taxon>
        <taxon>Agaricomycetidae</taxon>
        <taxon>Agaricales</taxon>
        <taxon>Schizophyllaceae</taxon>
        <taxon>Schizophyllum</taxon>
    </lineage>
</organism>
<accession>A0A550CQL9</accession>
<sequence>MVGRVVEVEKSTTTRVGGEEVNASPKRLPTYIVASYLVSCSTSLNLAPAWRRVRPNAPPAHLWSRPPR</sequence>
<name>A0A550CQL9_9AGAR</name>
<keyword evidence="2" id="KW-1185">Reference proteome</keyword>
<evidence type="ECO:0000313" key="1">
    <source>
        <dbReference type="EMBL" id="TRM67087.1"/>
    </source>
</evidence>